<evidence type="ECO:0000256" key="1">
    <source>
        <dbReference type="SAM" id="MobiDB-lite"/>
    </source>
</evidence>
<organism evidence="2 3">
    <name type="scientific">Diploptera punctata</name>
    <name type="common">Pacific beetle cockroach</name>
    <dbReference type="NCBI Taxonomy" id="6984"/>
    <lineage>
        <taxon>Eukaryota</taxon>
        <taxon>Metazoa</taxon>
        <taxon>Ecdysozoa</taxon>
        <taxon>Arthropoda</taxon>
        <taxon>Hexapoda</taxon>
        <taxon>Insecta</taxon>
        <taxon>Pterygota</taxon>
        <taxon>Neoptera</taxon>
        <taxon>Polyneoptera</taxon>
        <taxon>Dictyoptera</taxon>
        <taxon>Blattodea</taxon>
        <taxon>Blaberoidea</taxon>
        <taxon>Blaberidae</taxon>
        <taxon>Diplopterinae</taxon>
        <taxon>Diploptera</taxon>
    </lineage>
</organism>
<dbReference type="EMBL" id="JASPKZ010001798">
    <property type="protein sequence ID" value="KAJ9597109.1"/>
    <property type="molecule type" value="Genomic_DNA"/>
</dbReference>
<accession>A0AAD8ADS0</accession>
<evidence type="ECO:0000313" key="3">
    <source>
        <dbReference type="Proteomes" id="UP001233999"/>
    </source>
</evidence>
<sequence length="318" mass="36405">VMTGKEMEECEVPDKLTMLSYLSQIYDTFRGEIPHIKHPKLEEPEEKETHAPPSRISQLRSLTPTQKANLLGRIASHHHHHHHHAKPIQIRKPPSVVSSPVVATPERKVETLRRQRKRRSTDKERPANISDQEARLLNEAKKGAIDENFSGRIKNLEEKLKGTITDKKPKDLRRAIGKIEKTDWNVKEIEKKILENKMGRGVKHERPEKVPKWSRVQLLSIFNSIEKAMTKRLQINMPDIDLSLKHYDKKLKETSLVQMGPRGNNKVSAIAEQLAGRNQEPEKPAIQRSNSKPALFLPSQGGSESCHFCGKRVYLMKG</sequence>
<feature type="region of interest" description="Disordered" evidence="1">
    <location>
        <begin position="76"/>
        <end position="132"/>
    </location>
</feature>
<evidence type="ECO:0000313" key="2">
    <source>
        <dbReference type="EMBL" id="KAJ9597109.1"/>
    </source>
</evidence>
<reference evidence="2" key="1">
    <citation type="journal article" date="2023" name="IScience">
        <title>Live-bearing cockroach genome reveals convergent evolutionary mechanisms linked to viviparity in insects and beyond.</title>
        <authorList>
            <person name="Fouks B."/>
            <person name="Harrison M.C."/>
            <person name="Mikhailova A.A."/>
            <person name="Marchal E."/>
            <person name="English S."/>
            <person name="Carruthers M."/>
            <person name="Jennings E.C."/>
            <person name="Chiamaka E.L."/>
            <person name="Frigard R.A."/>
            <person name="Pippel M."/>
            <person name="Attardo G.M."/>
            <person name="Benoit J.B."/>
            <person name="Bornberg-Bauer E."/>
            <person name="Tobe S.S."/>
        </authorList>
    </citation>
    <scope>NUCLEOTIDE SEQUENCE</scope>
    <source>
        <strain evidence="2">Stay&amp;Tobe</strain>
    </source>
</reference>
<proteinExistence type="predicted"/>
<name>A0AAD8ADS0_DIPPU</name>
<feature type="non-terminal residue" evidence="2">
    <location>
        <position position="1"/>
    </location>
</feature>
<dbReference type="Proteomes" id="UP001233999">
    <property type="component" value="Unassembled WGS sequence"/>
</dbReference>
<feature type="compositionally biased region" description="Basic and acidic residues" evidence="1">
    <location>
        <begin position="37"/>
        <end position="50"/>
    </location>
</feature>
<feature type="compositionally biased region" description="Low complexity" evidence="1">
    <location>
        <begin position="93"/>
        <end position="102"/>
    </location>
</feature>
<reference evidence="2" key="2">
    <citation type="submission" date="2023-05" db="EMBL/GenBank/DDBJ databases">
        <authorList>
            <person name="Fouks B."/>
        </authorList>
    </citation>
    <scope>NUCLEOTIDE SEQUENCE</scope>
    <source>
        <strain evidence="2">Stay&amp;Tobe</strain>
        <tissue evidence="2">Testes</tissue>
    </source>
</reference>
<feature type="compositionally biased region" description="Basic residues" evidence="1">
    <location>
        <begin position="76"/>
        <end position="86"/>
    </location>
</feature>
<feature type="compositionally biased region" description="Basic and acidic residues" evidence="1">
    <location>
        <begin position="121"/>
        <end position="132"/>
    </location>
</feature>
<dbReference type="AlphaFoldDB" id="A0AAD8ADS0"/>
<comment type="caution">
    <text evidence="2">The sequence shown here is derived from an EMBL/GenBank/DDBJ whole genome shotgun (WGS) entry which is preliminary data.</text>
</comment>
<gene>
    <name evidence="2" type="ORF">L9F63_027000</name>
</gene>
<protein>
    <submittedName>
        <fullName evidence="2">Uncharacterized protein</fullName>
    </submittedName>
</protein>
<keyword evidence="3" id="KW-1185">Reference proteome</keyword>
<feature type="region of interest" description="Disordered" evidence="1">
    <location>
        <begin position="37"/>
        <end position="61"/>
    </location>
</feature>